<proteinExistence type="predicted"/>
<dbReference type="Gene3D" id="3.60.160.10">
    <property type="entry name" value="Mitochondrial biogenesis AIM24"/>
    <property type="match status" value="1"/>
</dbReference>
<name>A0AAD2JLY0_9STRA</name>
<dbReference type="InterPro" id="IPR002838">
    <property type="entry name" value="AIM24"/>
</dbReference>
<feature type="compositionally biased region" description="Polar residues" evidence="1">
    <location>
        <begin position="195"/>
        <end position="213"/>
    </location>
</feature>
<accession>A0AAD2JLY0</accession>
<dbReference type="SUPFAM" id="SSF51219">
    <property type="entry name" value="TRAP-like"/>
    <property type="match status" value="1"/>
</dbReference>
<dbReference type="Proteomes" id="UP001295423">
    <property type="component" value="Unassembled WGS sequence"/>
</dbReference>
<comment type="caution">
    <text evidence="2">The sequence shown here is derived from an EMBL/GenBank/DDBJ whole genome shotgun (WGS) entry which is preliminary data.</text>
</comment>
<sequence length="488" mass="49743">MPYNPPGSAAPAPAPYGGSNNNNTSSYSATPAPAYGYGSSPAPAPVVSAYSSNPSGSGGGGGYATPGYSNAPAPAAYGQSSGGGYGASGGGGGGGYSTNPPPATSYDRKPDFSQALSAPPPAQTTPAYGQSQPSYGGGGGYAATTPSAPPAAYGASTLSYGQSNTTSYGGGQPVAASSFGSQPTSRAPNDYAHAGNSSVFSPGPTNGLVSEGNPTQCHKVDYEIKGHEMQLVEIELDPQETVIAEAGAMMFLDEGIEFKTKFGDGSEPKQTFWKKIMSAGGRLLTGESLFITHFTNIGQRKSRVAFAAPYPGCIVPINLATTGNSIICQKDAFLCAAHGTSLKLHFNKKLGSGFVGGEGFILQKLKGDGMAFIHAGGTIIKRELRGEKIRLDTGCLVAFTEGINFSVEMAPGLKTMFFGGEGLFLATLQGTGTVWLQSLPFSRMADRIVAHAPSLGGKRQGEGSALTGGLGDMMSGDGYGMPNMVGRF</sequence>
<dbReference type="AlphaFoldDB" id="A0AAD2JLY0"/>
<feature type="compositionally biased region" description="Gly residues" evidence="1">
    <location>
        <begin position="80"/>
        <end position="96"/>
    </location>
</feature>
<dbReference type="PANTHER" id="PTHR43657">
    <property type="entry name" value="TRYPTOPHAN RNA-BINDING ATTENUATOR PROTEIN-LIKE PROTEIN"/>
    <property type="match status" value="1"/>
</dbReference>
<gene>
    <name evidence="2" type="ORF">CYCCA115_LOCUS19960</name>
</gene>
<reference evidence="2" key="1">
    <citation type="submission" date="2023-08" db="EMBL/GenBank/DDBJ databases">
        <authorList>
            <person name="Audoor S."/>
            <person name="Bilcke G."/>
        </authorList>
    </citation>
    <scope>NUCLEOTIDE SEQUENCE</scope>
</reference>
<evidence type="ECO:0000256" key="1">
    <source>
        <dbReference type="SAM" id="MobiDB-lite"/>
    </source>
</evidence>
<evidence type="ECO:0000313" key="3">
    <source>
        <dbReference type="Proteomes" id="UP001295423"/>
    </source>
</evidence>
<feature type="compositionally biased region" description="Low complexity" evidence="1">
    <location>
        <begin position="1"/>
        <end position="32"/>
    </location>
</feature>
<feature type="region of interest" description="Disordered" evidence="1">
    <location>
        <begin position="164"/>
        <end position="213"/>
    </location>
</feature>
<organism evidence="2 3">
    <name type="scientific">Cylindrotheca closterium</name>
    <dbReference type="NCBI Taxonomy" id="2856"/>
    <lineage>
        <taxon>Eukaryota</taxon>
        <taxon>Sar</taxon>
        <taxon>Stramenopiles</taxon>
        <taxon>Ochrophyta</taxon>
        <taxon>Bacillariophyta</taxon>
        <taxon>Bacillariophyceae</taxon>
        <taxon>Bacillariophycidae</taxon>
        <taxon>Bacillariales</taxon>
        <taxon>Bacillariaceae</taxon>
        <taxon>Cylindrotheca</taxon>
    </lineage>
</organism>
<dbReference type="InterPro" id="IPR016031">
    <property type="entry name" value="Trp_RNA-bd_attenuator-like_dom"/>
</dbReference>
<dbReference type="Pfam" id="PF01987">
    <property type="entry name" value="AIM24"/>
    <property type="match status" value="1"/>
</dbReference>
<feature type="compositionally biased region" description="Low complexity" evidence="1">
    <location>
        <begin position="65"/>
        <end position="79"/>
    </location>
</feature>
<protein>
    <recommendedName>
        <fullName evidence="4">Altered inheritance of mitochondria protein 24, mitochondrial</fullName>
    </recommendedName>
</protein>
<feature type="region of interest" description="Disordered" evidence="1">
    <location>
        <begin position="1"/>
        <end position="142"/>
    </location>
</feature>
<dbReference type="NCBIfam" id="TIGR00266">
    <property type="entry name" value="TIGR00266 family protein"/>
    <property type="match status" value="1"/>
</dbReference>
<dbReference type="PANTHER" id="PTHR43657:SF1">
    <property type="entry name" value="ALTERED INHERITANCE OF MITOCHONDRIA PROTEIN 24, MITOCHONDRIAL"/>
    <property type="match status" value="1"/>
</dbReference>
<dbReference type="InterPro" id="IPR036983">
    <property type="entry name" value="AIM24_sf"/>
</dbReference>
<keyword evidence="3" id="KW-1185">Reference proteome</keyword>
<feature type="compositionally biased region" description="Polar residues" evidence="1">
    <location>
        <begin position="178"/>
        <end position="187"/>
    </location>
</feature>
<dbReference type="EMBL" id="CAKOGP040002125">
    <property type="protein sequence ID" value="CAJ1962999.1"/>
    <property type="molecule type" value="Genomic_DNA"/>
</dbReference>
<evidence type="ECO:0008006" key="4">
    <source>
        <dbReference type="Google" id="ProtNLM"/>
    </source>
</evidence>
<evidence type="ECO:0000313" key="2">
    <source>
        <dbReference type="EMBL" id="CAJ1962999.1"/>
    </source>
</evidence>